<accession>A0A8J7TLI6</accession>
<feature type="domain" description="HTH luxR-type" evidence="4">
    <location>
        <begin position="146"/>
        <end position="211"/>
    </location>
</feature>
<evidence type="ECO:0000259" key="5">
    <source>
        <dbReference type="PROSITE" id="PS50110"/>
    </source>
</evidence>
<keyword evidence="2" id="KW-0238">DNA-binding</keyword>
<proteinExistence type="predicted"/>
<dbReference type="EMBL" id="JAFLCK010000016">
    <property type="protein sequence ID" value="MBN8661090.1"/>
    <property type="molecule type" value="Genomic_DNA"/>
</dbReference>
<dbReference type="InterPro" id="IPR001789">
    <property type="entry name" value="Sig_transdc_resp-reg_receiver"/>
</dbReference>
<evidence type="ECO:0000313" key="6">
    <source>
        <dbReference type="EMBL" id="MBN8661090.1"/>
    </source>
</evidence>
<dbReference type="PROSITE" id="PS50043">
    <property type="entry name" value="HTH_LUXR_2"/>
    <property type="match status" value="1"/>
</dbReference>
<dbReference type="SMART" id="SM00421">
    <property type="entry name" value="HTH_LUXR"/>
    <property type="match status" value="1"/>
</dbReference>
<dbReference type="GO" id="GO:0000160">
    <property type="term" value="P:phosphorelay signal transduction system"/>
    <property type="evidence" value="ECO:0007669"/>
    <property type="project" value="InterPro"/>
</dbReference>
<organism evidence="6 7">
    <name type="scientific">Candidatus Obscuribacter phosphatis</name>
    <dbReference type="NCBI Taxonomy" id="1906157"/>
    <lineage>
        <taxon>Bacteria</taxon>
        <taxon>Bacillati</taxon>
        <taxon>Candidatus Melainabacteria</taxon>
        <taxon>Candidatus Obscuribacterales</taxon>
        <taxon>Candidatus Obscuribacteraceae</taxon>
        <taxon>Candidatus Obscuribacter</taxon>
    </lineage>
</organism>
<dbReference type="GO" id="GO:0003677">
    <property type="term" value="F:DNA binding"/>
    <property type="evidence" value="ECO:0007669"/>
    <property type="project" value="UniProtKB-KW"/>
</dbReference>
<keyword evidence="1 3" id="KW-0597">Phosphoprotein</keyword>
<dbReference type="InterPro" id="IPR039420">
    <property type="entry name" value="WalR-like"/>
</dbReference>
<sequence>MIKAGTVISTDKKAEKIKVLLVEDHEATLKGLKMQLTEEPDLEVVGTATSKSAALKLAQEHAPHVILLDLHLPDSSGPKTLSETFCSLKSSRVLVFSGETRPAIMQIVMQAGVDGFLLKSEPLAKIAEAIRDVHHGRTPVISADLTRQNQPHLTSAERHLLTLLARGLKYQDIGAQRQTSPETVRKQVEALIDKLKLDGRESLIAWAVDSGFGKLESD</sequence>
<dbReference type="InterPro" id="IPR016032">
    <property type="entry name" value="Sig_transdc_resp-reg_C-effctor"/>
</dbReference>
<evidence type="ECO:0000256" key="3">
    <source>
        <dbReference type="PROSITE-ProRule" id="PRU00169"/>
    </source>
</evidence>
<dbReference type="PANTHER" id="PTHR43214:SF43">
    <property type="entry name" value="TWO-COMPONENT RESPONSE REGULATOR"/>
    <property type="match status" value="1"/>
</dbReference>
<dbReference type="SUPFAM" id="SSF46894">
    <property type="entry name" value="C-terminal effector domain of the bipartite response regulators"/>
    <property type="match status" value="1"/>
</dbReference>
<dbReference type="PANTHER" id="PTHR43214">
    <property type="entry name" value="TWO-COMPONENT RESPONSE REGULATOR"/>
    <property type="match status" value="1"/>
</dbReference>
<evidence type="ECO:0000313" key="7">
    <source>
        <dbReference type="Proteomes" id="UP000664277"/>
    </source>
</evidence>
<protein>
    <submittedName>
        <fullName evidence="6">Response regulator transcription factor</fullName>
    </submittedName>
</protein>
<dbReference type="Proteomes" id="UP000664277">
    <property type="component" value="Unassembled WGS sequence"/>
</dbReference>
<dbReference type="CDD" id="cd17535">
    <property type="entry name" value="REC_NarL-like"/>
    <property type="match status" value="1"/>
</dbReference>
<dbReference type="Gene3D" id="3.40.50.2300">
    <property type="match status" value="1"/>
</dbReference>
<feature type="modified residue" description="4-aspartylphosphate" evidence="3">
    <location>
        <position position="69"/>
    </location>
</feature>
<dbReference type="GO" id="GO:0006355">
    <property type="term" value="P:regulation of DNA-templated transcription"/>
    <property type="evidence" value="ECO:0007669"/>
    <property type="project" value="InterPro"/>
</dbReference>
<dbReference type="Pfam" id="PF00196">
    <property type="entry name" value="GerE"/>
    <property type="match status" value="1"/>
</dbReference>
<evidence type="ECO:0000259" key="4">
    <source>
        <dbReference type="PROSITE" id="PS50043"/>
    </source>
</evidence>
<dbReference type="AlphaFoldDB" id="A0A8J7TLI6"/>
<gene>
    <name evidence="6" type="ORF">J0M35_12050</name>
</gene>
<dbReference type="InterPro" id="IPR058245">
    <property type="entry name" value="NreC/VraR/RcsB-like_REC"/>
</dbReference>
<name>A0A8J7TLI6_9BACT</name>
<dbReference type="SMART" id="SM00448">
    <property type="entry name" value="REC"/>
    <property type="match status" value="1"/>
</dbReference>
<dbReference type="InterPro" id="IPR000792">
    <property type="entry name" value="Tscrpt_reg_LuxR_C"/>
</dbReference>
<dbReference type="PROSITE" id="PS50110">
    <property type="entry name" value="RESPONSE_REGULATORY"/>
    <property type="match status" value="1"/>
</dbReference>
<dbReference type="Pfam" id="PF00072">
    <property type="entry name" value="Response_reg"/>
    <property type="match status" value="1"/>
</dbReference>
<evidence type="ECO:0000256" key="2">
    <source>
        <dbReference type="ARBA" id="ARBA00023125"/>
    </source>
</evidence>
<feature type="domain" description="Response regulatory" evidence="5">
    <location>
        <begin position="18"/>
        <end position="134"/>
    </location>
</feature>
<dbReference type="SUPFAM" id="SSF52172">
    <property type="entry name" value="CheY-like"/>
    <property type="match status" value="1"/>
</dbReference>
<dbReference type="InterPro" id="IPR011006">
    <property type="entry name" value="CheY-like_superfamily"/>
</dbReference>
<reference evidence="6" key="1">
    <citation type="submission" date="2021-02" db="EMBL/GenBank/DDBJ databases">
        <title>Genome-Resolved Metagenomics of a Microbial Community Performing Photosynthetic Biological Nutrient Removal.</title>
        <authorList>
            <person name="Mcdaniel E.A."/>
        </authorList>
    </citation>
    <scope>NUCLEOTIDE SEQUENCE</scope>
    <source>
        <strain evidence="6">UWPOB_OBS1</strain>
    </source>
</reference>
<evidence type="ECO:0000256" key="1">
    <source>
        <dbReference type="ARBA" id="ARBA00022553"/>
    </source>
</evidence>
<comment type="caution">
    <text evidence="6">The sequence shown here is derived from an EMBL/GenBank/DDBJ whole genome shotgun (WGS) entry which is preliminary data.</text>
</comment>